<dbReference type="AlphaFoldDB" id="A0A0J6F1Q6"/>
<sequence length="141" mass="16008">MTSLWRSVTKRKHGRCTKAISAGDSQAHCQGPYAEEPQQERRHSHIFGLHALHERCNVNNHHVPFSRLMREASITSKKSGEATISAKSIRRVTEDVGVQAFDNEIHMIPGIGETRGQTASFFMFSFHLCVSHQYEALKHRI</sequence>
<proteinExistence type="predicted"/>
<organism evidence="1 2">
    <name type="scientific">Coccidioides posadasii RMSCC 3488</name>
    <dbReference type="NCBI Taxonomy" id="454284"/>
    <lineage>
        <taxon>Eukaryota</taxon>
        <taxon>Fungi</taxon>
        <taxon>Dikarya</taxon>
        <taxon>Ascomycota</taxon>
        <taxon>Pezizomycotina</taxon>
        <taxon>Eurotiomycetes</taxon>
        <taxon>Eurotiomycetidae</taxon>
        <taxon>Onygenales</taxon>
        <taxon>Onygenaceae</taxon>
        <taxon>Coccidioides</taxon>
    </lineage>
</organism>
<dbReference type="VEuPathDB" id="FungiDB:CPAG_00370"/>
<evidence type="ECO:0000313" key="2">
    <source>
        <dbReference type="Proteomes" id="UP000054567"/>
    </source>
</evidence>
<reference evidence="1 2" key="1">
    <citation type="submission" date="2007-06" db="EMBL/GenBank/DDBJ databases">
        <title>The Genome Sequence of Coccidioides posadasii RMSCC_3488.</title>
        <authorList>
            <consortium name="Coccidioides Genome Resources Consortium"/>
            <consortium name="The Broad Institute Genome Sequencing Platform"/>
            <person name="Henn M.R."/>
            <person name="Sykes S."/>
            <person name="Young S."/>
            <person name="Jaffe D."/>
            <person name="Berlin A."/>
            <person name="Alvarez P."/>
            <person name="Butler J."/>
            <person name="Gnerre S."/>
            <person name="Grabherr M."/>
            <person name="Mauceli E."/>
            <person name="Brockman W."/>
            <person name="Kodira C."/>
            <person name="Alvarado L."/>
            <person name="Zeng Q."/>
            <person name="Crawford M."/>
            <person name="Antoine C."/>
            <person name="Devon K."/>
            <person name="Galgiani J."/>
            <person name="Orsborn K."/>
            <person name="Lewis M.L."/>
            <person name="Nusbaum C."/>
            <person name="Galagan J."/>
            <person name="Birren B."/>
        </authorList>
    </citation>
    <scope>NUCLEOTIDE SEQUENCE [LARGE SCALE GENOMIC DNA]</scope>
    <source>
        <strain evidence="1 2">RMSCC 3488</strain>
    </source>
</reference>
<accession>A0A0J6F1Q6</accession>
<reference evidence="2" key="3">
    <citation type="journal article" date="2010" name="Genome Res.">
        <title>Population genomic sequencing of Coccidioides fungi reveals recent hybridization and transposon control.</title>
        <authorList>
            <person name="Neafsey D.E."/>
            <person name="Barker B.M."/>
            <person name="Sharpton T.J."/>
            <person name="Stajich J.E."/>
            <person name="Park D.J."/>
            <person name="Whiston E."/>
            <person name="Hung C.-Y."/>
            <person name="McMahan C."/>
            <person name="White J."/>
            <person name="Sykes S."/>
            <person name="Heiman D."/>
            <person name="Young S."/>
            <person name="Zeng Q."/>
            <person name="Abouelleil A."/>
            <person name="Aftuck L."/>
            <person name="Bessette D."/>
            <person name="Brown A."/>
            <person name="FitzGerald M."/>
            <person name="Lui A."/>
            <person name="Macdonald J.P."/>
            <person name="Priest M."/>
            <person name="Orbach M.J."/>
            <person name="Galgiani J.N."/>
            <person name="Kirkland T.N."/>
            <person name="Cole G.T."/>
            <person name="Birren B.W."/>
            <person name="Henn M.R."/>
            <person name="Taylor J.W."/>
            <person name="Rounsley S.D."/>
        </authorList>
    </citation>
    <scope>NUCLEOTIDE SEQUENCE [LARGE SCALE GENOMIC DNA]</scope>
    <source>
        <strain evidence="2">RMSCC 3488</strain>
    </source>
</reference>
<evidence type="ECO:0000313" key="1">
    <source>
        <dbReference type="EMBL" id="KMM64018.1"/>
    </source>
</evidence>
<dbReference type="EMBL" id="DS268109">
    <property type="protein sequence ID" value="KMM64018.1"/>
    <property type="molecule type" value="Genomic_DNA"/>
</dbReference>
<reference evidence="2" key="2">
    <citation type="journal article" date="2009" name="Genome Res.">
        <title>Comparative genomic analyses of the human fungal pathogens Coccidioides and their relatives.</title>
        <authorList>
            <person name="Sharpton T.J."/>
            <person name="Stajich J.E."/>
            <person name="Rounsley S.D."/>
            <person name="Gardner M.J."/>
            <person name="Wortman J.R."/>
            <person name="Jordar V.S."/>
            <person name="Maiti R."/>
            <person name="Kodira C.D."/>
            <person name="Neafsey D.E."/>
            <person name="Zeng Q."/>
            <person name="Hung C.-Y."/>
            <person name="McMahan C."/>
            <person name="Muszewska A."/>
            <person name="Grynberg M."/>
            <person name="Mandel M.A."/>
            <person name="Kellner E.M."/>
            <person name="Barker B.M."/>
            <person name="Galgiani J.N."/>
            <person name="Orbach M.J."/>
            <person name="Kirkland T.N."/>
            <person name="Cole G.T."/>
            <person name="Henn M.R."/>
            <person name="Birren B.W."/>
            <person name="Taylor J.W."/>
        </authorList>
    </citation>
    <scope>NUCLEOTIDE SEQUENCE [LARGE SCALE GENOMIC DNA]</scope>
    <source>
        <strain evidence="2">RMSCC 3488</strain>
    </source>
</reference>
<dbReference type="Proteomes" id="UP000054567">
    <property type="component" value="Unassembled WGS sequence"/>
</dbReference>
<name>A0A0J6F1Q6_COCPO</name>
<protein>
    <submittedName>
        <fullName evidence="1">Uncharacterized protein</fullName>
    </submittedName>
</protein>
<gene>
    <name evidence="1" type="ORF">CPAG_00370</name>
</gene>